<feature type="region of interest" description="Disordered" evidence="2">
    <location>
        <begin position="1"/>
        <end position="43"/>
    </location>
</feature>
<accession>A0A6B0VDY7</accession>
<keyword evidence="1" id="KW-0863">Zinc-finger</keyword>
<dbReference type="GO" id="GO:0008270">
    <property type="term" value="F:zinc ion binding"/>
    <property type="evidence" value="ECO:0007669"/>
    <property type="project" value="UniProtKB-KW"/>
</dbReference>
<dbReference type="AlphaFoldDB" id="A0A6B0VDY7"/>
<keyword evidence="1" id="KW-0862">Zinc</keyword>
<dbReference type="GO" id="GO:0003676">
    <property type="term" value="F:nucleic acid binding"/>
    <property type="evidence" value="ECO:0007669"/>
    <property type="project" value="InterPro"/>
</dbReference>
<feature type="compositionally biased region" description="Polar residues" evidence="2">
    <location>
        <begin position="266"/>
        <end position="278"/>
    </location>
</feature>
<feature type="region of interest" description="Disordered" evidence="2">
    <location>
        <begin position="404"/>
        <end position="444"/>
    </location>
</feature>
<dbReference type="PROSITE" id="PS50158">
    <property type="entry name" value="ZF_CCHC"/>
    <property type="match status" value="1"/>
</dbReference>
<feature type="domain" description="CCHC-type" evidence="3">
    <location>
        <begin position="209"/>
        <end position="225"/>
    </location>
</feature>
<evidence type="ECO:0000256" key="2">
    <source>
        <dbReference type="SAM" id="MobiDB-lite"/>
    </source>
</evidence>
<feature type="compositionally biased region" description="Basic and acidic residues" evidence="2">
    <location>
        <begin position="328"/>
        <end position="337"/>
    </location>
</feature>
<evidence type="ECO:0000256" key="1">
    <source>
        <dbReference type="PROSITE-ProRule" id="PRU00047"/>
    </source>
</evidence>
<feature type="region of interest" description="Disordered" evidence="2">
    <location>
        <begin position="326"/>
        <end position="363"/>
    </location>
</feature>
<organism evidence="4">
    <name type="scientific">Ixodes ricinus</name>
    <name type="common">Common tick</name>
    <name type="synonym">Acarus ricinus</name>
    <dbReference type="NCBI Taxonomy" id="34613"/>
    <lineage>
        <taxon>Eukaryota</taxon>
        <taxon>Metazoa</taxon>
        <taxon>Ecdysozoa</taxon>
        <taxon>Arthropoda</taxon>
        <taxon>Chelicerata</taxon>
        <taxon>Arachnida</taxon>
        <taxon>Acari</taxon>
        <taxon>Parasitiformes</taxon>
        <taxon>Ixodida</taxon>
        <taxon>Ixodoidea</taxon>
        <taxon>Ixodidae</taxon>
        <taxon>Ixodinae</taxon>
        <taxon>Ixodes</taxon>
    </lineage>
</organism>
<name>A0A6B0VDY7_IXORI</name>
<evidence type="ECO:0000313" key="4">
    <source>
        <dbReference type="EMBL" id="MXV00213.1"/>
    </source>
</evidence>
<dbReference type="EMBL" id="GIFC01018129">
    <property type="protein sequence ID" value="MXV00213.1"/>
    <property type="molecule type" value="Transcribed_RNA"/>
</dbReference>
<feature type="region of interest" description="Disordered" evidence="2">
    <location>
        <begin position="244"/>
        <end position="283"/>
    </location>
</feature>
<feature type="compositionally biased region" description="Polar residues" evidence="2">
    <location>
        <begin position="22"/>
        <end position="36"/>
    </location>
</feature>
<dbReference type="InterPro" id="IPR001878">
    <property type="entry name" value="Znf_CCHC"/>
</dbReference>
<proteinExistence type="predicted"/>
<keyword evidence="1" id="KW-0479">Metal-binding</keyword>
<feature type="compositionally biased region" description="Acidic residues" evidence="2">
    <location>
        <begin position="413"/>
        <end position="425"/>
    </location>
</feature>
<reference evidence="4" key="1">
    <citation type="submission" date="2019-12" db="EMBL/GenBank/DDBJ databases">
        <title>An insight into the sialome of adult female Ixodes ricinus ticks feeding for 6 days.</title>
        <authorList>
            <person name="Perner J."/>
            <person name="Ribeiro J.M.C."/>
        </authorList>
    </citation>
    <scope>NUCLEOTIDE SEQUENCE</scope>
    <source>
        <strain evidence="4">Semi-engorged</strain>
        <tissue evidence="4">Salivary glands</tissue>
    </source>
</reference>
<sequence>MPVLTPEQDRVRNRDVDGPGESSPSSGLVANSQTQGDGNGGFRSDSLIEKELELVREKERLICLELELEHLRSGNRTRTSGGGMEFNLRDEILSFSRFMKGVLTSMPSSETLVLSWFDGVEHVFETYEVPERLRGYLVRPYFTESMRALVNRLNVGERSGYGAVKERVLLELGLSRAEVWRPLIETTTSLKDKHENPRQAVIPENCRVKCLKCKKLGHLSCECPRKKTPDEELLFHKKRVDAESFTVEKDSSREPDKVTTDVGKTDGNNLDHQSQKRPQPSVLEVPQILLQADDTERSSKNNHSCLSVQADVEDRNELNVSRAWRTSQRAEDNHDEQVNVGDETPYTLPERQVSRRSEDDPCVNLDNVEAGPDTLPGLHKFWQANDDHVKNMDVGYKEELRVSSGRRTFRQAEDDDGEDVDDDEVPNLSPGRQVFGRAEDDHDENVNVDDEKERNILLWWQTFWQADNDHGKDVGVDKKSDILLGWLTSQRAGEDVRESGDSEEDAVFEMKSSQNIARDADQGSITCQPATCERAGSAEDVDNGDRLRGPFLIRKPGKSINCRRSCAGKFRNQLYTVRFKARRNLDGLNNLTAKRPRLGG</sequence>
<protein>
    <recommendedName>
        <fullName evidence="3">CCHC-type domain-containing protein</fullName>
    </recommendedName>
</protein>
<evidence type="ECO:0000259" key="3">
    <source>
        <dbReference type="PROSITE" id="PS50158"/>
    </source>
</evidence>
<feature type="compositionally biased region" description="Basic and acidic residues" evidence="2">
    <location>
        <begin position="7"/>
        <end position="17"/>
    </location>
</feature>
<feature type="compositionally biased region" description="Basic and acidic residues" evidence="2">
    <location>
        <begin position="244"/>
        <end position="259"/>
    </location>
</feature>